<dbReference type="AlphaFoldDB" id="A0A6A6CQA2"/>
<evidence type="ECO:0008006" key="3">
    <source>
        <dbReference type="Google" id="ProtNLM"/>
    </source>
</evidence>
<dbReference type="Proteomes" id="UP000799537">
    <property type="component" value="Unassembled WGS sequence"/>
</dbReference>
<proteinExistence type="predicted"/>
<reference evidence="1" key="1">
    <citation type="journal article" date="2020" name="Stud. Mycol.">
        <title>101 Dothideomycetes genomes: a test case for predicting lifestyles and emergence of pathogens.</title>
        <authorList>
            <person name="Haridas S."/>
            <person name="Albert R."/>
            <person name="Binder M."/>
            <person name="Bloem J."/>
            <person name="Labutti K."/>
            <person name="Salamov A."/>
            <person name="Andreopoulos B."/>
            <person name="Baker S."/>
            <person name="Barry K."/>
            <person name="Bills G."/>
            <person name="Bluhm B."/>
            <person name="Cannon C."/>
            <person name="Castanera R."/>
            <person name="Culley D."/>
            <person name="Daum C."/>
            <person name="Ezra D."/>
            <person name="Gonzalez J."/>
            <person name="Henrissat B."/>
            <person name="Kuo A."/>
            <person name="Liang C."/>
            <person name="Lipzen A."/>
            <person name="Lutzoni F."/>
            <person name="Magnuson J."/>
            <person name="Mondo S."/>
            <person name="Nolan M."/>
            <person name="Ohm R."/>
            <person name="Pangilinan J."/>
            <person name="Park H.-J."/>
            <person name="Ramirez L."/>
            <person name="Alfaro M."/>
            <person name="Sun H."/>
            <person name="Tritt A."/>
            <person name="Yoshinaga Y."/>
            <person name="Zwiers L.-H."/>
            <person name="Turgeon B."/>
            <person name="Goodwin S."/>
            <person name="Spatafora J."/>
            <person name="Crous P."/>
            <person name="Grigoriev I."/>
        </authorList>
    </citation>
    <scope>NUCLEOTIDE SEQUENCE</scope>
    <source>
        <strain evidence="1">ATCC 36951</strain>
    </source>
</reference>
<dbReference type="EMBL" id="ML993588">
    <property type="protein sequence ID" value="KAF2169251.1"/>
    <property type="molecule type" value="Genomic_DNA"/>
</dbReference>
<keyword evidence="2" id="KW-1185">Reference proteome</keyword>
<evidence type="ECO:0000313" key="2">
    <source>
        <dbReference type="Proteomes" id="UP000799537"/>
    </source>
</evidence>
<protein>
    <recommendedName>
        <fullName evidence="3">F-box domain-containing protein</fullName>
    </recommendedName>
</protein>
<name>A0A6A6CQA2_ZASCE</name>
<dbReference type="GeneID" id="54558682"/>
<gene>
    <name evidence="1" type="ORF">M409DRAFT_20474</name>
</gene>
<accession>A0A6A6CQA2</accession>
<organism evidence="1 2">
    <name type="scientific">Zasmidium cellare ATCC 36951</name>
    <dbReference type="NCBI Taxonomy" id="1080233"/>
    <lineage>
        <taxon>Eukaryota</taxon>
        <taxon>Fungi</taxon>
        <taxon>Dikarya</taxon>
        <taxon>Ascomycota</taxon>
        <taxon>Pezizomycotina</taxon>
        <taxon>Dothideomycetes</taxon>
        <taxon>Dothideomycetidae</taxon>
        <taxon>Mycosphaerellales</taxon>
        <taxon>Mycosphaerellaceae</taxon>
        <taxon>Zasmidium</taxon>
    </lineage>
</organism>
<dbReference type="RefSeq" id="XP_033670140.1">
    <property type="nucleotide sequence ID" value="XM_033805410.1"/>
</dbReference>
<dbReference type="OrthoDB" id="3632925at2759"/>
<evidence type="ECO:0000313" key="1">
    <source>
        <dbReference type="EMBL" id="KAF2169251.1"/>
    </source>
</evidence>
<sequence length="226" mass="25791">MTDNSAMAATSAFRLMDLPPEIRNRIFSYALPGKGNNTLNRNVANFRFPALSRVSREVRRQTLPIFFAEFDFVFNVGTNVTSLSDDNQEVACHETKLAGTLGFLPQVQRFITDAGQAAVFRKVTVYVQKASFTEYTRYTPDQTRCFTLFRLTLDVKYGHVRIEVLEGTEHPRNIKRKLEEGELEAVDKMIESVAARLAEIESRKDFKGLTLKDLRQIAKGFRVENQ</sequence>